<evidence type="ECO:0000313" key="2">
    <source>
        <dbReference type="Proteomes" id="UP001163321"/>
    </source>
</evidence>
<name>A0ACC0VYF9_9STRA</name>
<sequence>MNMSQMHATHVDPRTKKDSNNKHVRWGAVSVLEFQVWYNASAVPESGGPPLGLIGRPICQSHSMLADVTDSDCESVRSNSDTEFLEASVSRRRSRSDLWFDPMDRIRILMKDAAFDMDDIVLICQDVRATLNSRAFSRFEEGKRTSRTLQPPREFASPTRTKVVLY</sequence>
<dbReference type="Proteomes" id="UP001163321">
    <property type="component" value="Chromosome 6"/>
</dbReference>
<protein>
    <submittedName>
        <fullName evidence="1">Uncharacterized protein</fullName>
    </submittedName>
</protein>
<dbReference type="EMBL" id="CM047585">
    <property type="protein sequence ID" value="KAI9910786.1"/>
    <property type="molecule type" value="Genomic_DNA"/>
</dbReference>
<reference evidence="1 2" key="1">
    <citation type="journal article" date="2022" name="bioRxiv">
        <title>The genome of the oomycete Peronosclerospora sorghi, a cosmopolitan pathogen of maize and sorghum, is inflated with dispersed pseudogenes.</title>
        <authorList>
            <person name="Fletcher K."/>
            <person name="Martin F."/>
            <person name="Isakeit T."/>
            <person name="Cavanaugh K."/>
            <person name="Magill C."/>
            <person name="Michelmore R."/>
        </authorList>
    </citation>
    <scope>NUCLEOTIDE SEQUENCE [LARGE SCALE GENOMIC DNA]</scope>
    <source>
        <strain evidence="1">P6</strain>
    </source>
</reference>
<keyword evidence="2" id="KW-1185">Reference proteome</keyword>
<comment type="caution">
    <text evidence="1">The sequence shown here is derived from an EMBL/GenBank/DDBJ whole genome shotgun (WGS) entry which is preliminary data.</text>
</comment>
<gene>
    <name evidence="1" type="ORF">PsorP6_010123</name>
</gene>
<proteinExistence type="predicted"/>
<evidence type="ECO:0000313" key="1">
    <source>
        <dbReference type="EMBL" id="KAI9910786.1"/>
    </source>
</evidence>
<organism evidence="1 2">
    <name type="scientific">Peronosclerospora sorghi</name>
    <dbReference type="NCBI Taxonomy" id="230839"/>
    <lineage>
        <taxon>Eukaryota</taxon>
        <taxon>Sar</taxon>
        <taxon>Stramenopiles</taxon>
        <taxon>Oomycota</taxon>
        <taxon>Peronosporomycetes</taxon>
        <taxon>Peronosporales</taxon>
        <taxon>Peronosporaceae</taxon>
        <taxon>Peronosclerospora</taxon>
    </lineage>
</organism>
<accession>A0ACC0VYF9</accession>